<organism evidence="1">
    <name type="scientific">viral metagenome</name>
    <dbReference type="NCBI Taxonomy" id="1070528"/>
    <lineage>
        <taxon>unclassified sequences</taxon>
        <taxon>metagenomes</taxon>
        <taxon>organismal metagenomes</taxon>
    </lineage>
</organism>
<proteinExistence type="predicted"/>
<name>A0A6C0BX71_9ZZZZ</name>
<dbReference type="EMBL" id="MN739278">
    <property type="protein sequence ID" value="QHS96700.1"/>
    <property type="molecule type" value="Genomic_DNA"/>
</dbReference>
<evidence type="ECO:0000313" key="1">
    <source>
        <dbReference type="EMBL" id="QHS96700.1"/>
    </source>
</evidence>
<protein>
    <submittedName>
        <fullName evidence="1">Uncharacterized protein</fullName>
    </submittedName>
</protein>
<sequence>MKYICCFFFILMVYVYYNTYYIRENFTTKLRDGPQNRFHPIRLRARGRRWMRGKQYNDTINKTKGFANNMLWNTVGIKNYF</sequence>
<dbReference type="AlphaFoldDB" id="A0A6C0BX71"/>
<reference evidence="1" key="1">
    <citation type="journal article" date="2020" name="Nature">
        <title>Giant virus diversity and host interactions through global metagenomics.</title>
        <authorList>
            <person name="Schulz F."/>
            <person name="Roux S."/>
            <person name="Paez-Espino D."/>
            <person name="Jungbluth S."/>
            <person name="Walsh D.A."/>
            <person name="Denef V.J."/>
            <person name="McMahon K.D."/>
            <person name="Konstantinidis K.T."/>
            <person name="Eloe-Fadrosh E.A."/>
            <person name="Kyrpides N.C."/>
            <person name="Woyke T."/>
        </authorList>
    </citation>
    <scope>NUCLEOTIDE SEQUENCE</scope>
    <source>
        <strain evidence="1">GVMAG-M-3300020166-5</strain>
    </source>
</reference>
<accession>A0A6C0BX71</accession>